<dbReference type="STRING" id="44941.A0A397U5B7"/>
<reference evidence="2 3" key="1">
    <citation type="submission" date="2018-06" db="EMBL/GenBank/DDBJ databases">
        <title>Comparative genomics reveals the genomic features of Rhizophagus irregularis, R. cerebriforme, R. diaphanum and Gigaspora rosea, and their symbiotic lifestyle signature.</title>
        <authorList>
            <person name="Morin E."/>
            <person name="San Clemente H."/>
            <person name="Chen E.C.H."/>
            <person name="De La Providencia I."/>
            <person name="Hainaut M."/>
            <person name="Kuo A."/>
            <person name="Kohler A."/>
            <person name="Murat C."/>
            <person name="Tang N."/>
            <person name="Roy S."/>
            <person name="Loubradou J."/>
            <person name="Henrissat B."/>
            <person name="Grigoriev I.V."/>
            <person name="Corradi N."/>
            <person name="Roux C."/>
            <person name="Martin F.M."/>
        </authorList>
    </citation>
    <scope>NUCLEOTIDE SEQUENCE [LARGE SCALE GENOMIC DNA]</scope>
    <source>
        <strain evidence="2 3">DAOM 194757</strain>
    </source>
</reference>
<comment type="caution">
    <text evidence="2">The sequence shown here is derived from an EMBL/GenBank/DDBJ whole genome shotgun (WGS) entry which is preliminary data.</text>
</comment>
<sequence length="254" mass="30135">MQFRIIAQALMSDETTDSYEWENIKKALCEKMNNSFADFYSAFWKFRNAETPDTFNYYWREMVTNYPTALEYLKRQLYKQCKAWARGFTTMLFTLGIESTSFVESQNACIKCVFENSNTSLCELGKHEDIEDEMDSVSICAKFLLQQLDYSSIVEVWNISQVTWIPKEYCQNVVAEGDHFGQQFVDSIIENENRKNKSTSYNWNQPFYDTNEQENNTNEGFANELLFYRKQTNEKETDEETYKETDEEIDEEME</sequence>
<evidence type="ECO:0000256" key="1">
    <source>
        <dbReference type="SAM" id="MobiDB-lite"/>
    </source>
</evidence>
<feature type="region of interest" description="Disordered" evidence="1">
    <location>
        <begin position="230"/>
        <end position="254"/>
    </location>
</feature>
<name>A0A397U5B7_9GLOM</name>
<evidence type="ECO:0000313" key="2">
    <source>
        <dbReference type="EMBL" id="RIB04851.1"/>
    </source>
</evidence>
<evidence type="ECO:0000313" key="3">
    <source>
        <dbReference type="Proteomes" id="UP000266673"/>
    </source>
</evidence>
<protein>
    <submittedName>
        <fullName evidence="2">Uncharacterized protein</fullName>
    </submittedName>
</protein>
<organism evidence="2 3">
    <name type="scientific">Gigaspora rosea</name>
    <dbReference type="NCBI Taxonomy" id="44941"/>
    <lineage>
        <taxon>Eukaryota</taxon>
        <taxon>Fungi</taxon>
        <taxon>Fungi incertae sedis</taxon>
        <taxon>Mucoromycota</taxon>
        <taxon>Glomeromycotina</taxon>
        <taxon>Glomeromycetes</taxon>
        <taxon>Diversisporales</taxon>
        <taxon>Gigasporaceae</taxon>
        <taxon>Gigaspora</taxon>
    </lineage>
</organism>
<dbReference type="OrthoDB" id="3261031at2759"/>
<proteinExistence type="predicted"/>
<feature type="compositionally biased region" description="Basic and acidic residues" evidence="1">
    <location>
        <begin position="231"/>
        <end position="244"/>
    </location>
</feature>
<accession>A0A397U5B7</accession>
<dbReference type="AlphaFoldDB" id="A0A397U5B7"/>
<keyword evidence="3" id="KW-1185">Reference proteome</keyword>
<gene>
    <name evidence="2" type="ORF">C2G38_2221244</name>
</gene>
<feature type="compositionally biased region" description="Acidic residues" evidence="1">
    <location>
        <begin position="245"/>
        <end position="254"/>
    </location>
</feature>
<dbReference type="Proteomes" id="UP000266673">
    <property type="component" value="Unassembled WGS sequence"/>
</dbReference>
<dbReference type="EMBL" id="QKWP01002097">
    <property type="protein sequence ID" value="RIB04851.1"/>
    <property type="molecule type" value="Genomic_DNA"/>
</dbReference>